<dbReference type="KEGG" id="bcj:BCAL0166"/>
<dbReference type="EMBL" id="AM747720">
    <property type="protein sequence ID" value="CAR51341.1"/>
    <property type="molecule type" value="Genomic_DNA"/>
</dbReference>
<organism evidence="6 11">
    <name type="scientific">Burkholderia cenocepacia (strain ATCC BAA-245 / DSM 16553 / LMG 16656 / NCTC 13227 / J2315 / CF5610)</name>
    <name type="common">Burkholderia cepacia (strain J2315)</name>
    <dbReference type="NCBI Taxonomy" id="216591"/>
    <lineage>
        <taxon>Bacteria</taxon>
        <taxon>Pseudomonadati</taxon>
        <taxon>Pseudomonadota</taxon>
        <taxon>Betaproteobacteria</taxon>
        <taxon>Burkholderiales</taxon>
        <taxon>Burkholderiaceae</taxon>
        <taxon>Burkholderia</taxon>
        <taxon>Burkholderia cepacia complex</taxon>
    </lineage>
</organism>
<evidence type="ECO:0000313" key="6">
    <source>
        <dbReference type="EMBL" id="CAR52723.1"/>
    </source>
</evidence>
<reference evidence="6 11" key="2">
    <citation type="journal article" date="2009" name="J. Bacteriol.">
        <title>The genome of Burkholderia cenocepacia J2315, an epidemic pathogen of cystic fibrosis patients.</title>
        <authorList>
            <person name="Holden M.T."/>
            <person name="Seth-Smith H.M."/>
            <person name="Crossman L.C."/>
            <person name="Sebaihia M."/>
            <person name="Bentley S.D."/>
            <person name="Cerdeno-Tarraga A.M."/>
            <person name="Thomson N.R."/>
            <person name="Bason N."/>
            <person name="Quail M.A."/>
            <person name="Sharp S."/>
            <person name="Cherevach I."/>
            <person name="Churcher C."/>
            <person name="Goodhead I."/>
            <person name="Hauser H."/>
            <person name="Holroyd N."/>
            <person name="Mungall K."/>
            <person name="Scott P."/>
            <person name="Walker D."/>
            <person name="White B."/>
            <person name="Rose H."/>
            <person name="Iversen P."/>
            <person name="Mil-Homens D."/>
            <person name="Rocha E.P."/>
            <person name="Fialho A.M."/>
            <person name="Baldwin A."/>
            <person name="Dowson C."/>
            <person name="Barrell B.G."/>
            <person name="Govan J.R."/>
            <person name="Vandamme P."/>
            <person name="Hart C.A."/>
            <person name="Mahenthiralingam E."/>
            <person name="Parkhill J."/>
        </authorList>
    </citation>
    <scope>NUCLEOTIDE SEQUENCE [LARGE SCALE GENOMIC DNA]</scope>
    <source>
        <strain evidence="11">ATCC BAA-245 / DSM 16553 / LMG 16656 / NCTC 13227 / J2315 / CF5610</strain>
        <strain evidence="6">J2315</strain>
    </source>
</reference>
<accession>B4E6E8</accession>
<dbReference type="EMBL" id="AM747720">
    <property type="protein sequence ID" value="CAR52723.1"/>
    <property type="molecule type" value="Genomic_DNA"/>
</dbReference>
<dbReference type="GO" id="GO:0015074">
    <property type="term" value="P:DNA integration"/>
    <property type="evidence" value="ECO:0007669"/>
    <property type="project" value="InterPro"/>
</dbReference>
<proteinExistence type="predicted"/>
<dbReference type="HOGENOM" id="CLU_027402_4_3_4"/>
<dbReference type="EMBL" id="AM747720">
    <property type="protein sequence ID" value="CAR53006.1"/>
    <property type="molecule type" value="Genomic_DNA"/>
</dbReference>
<dbReference type="KEGG" id="bcj:BCAM2636"/>
<dbReference type="EMBL" id="AM747720">
    <property type="protein sequence ID" value="CAR50704.1"/>
    <property type="molecule type" value="Genomic_DNA"/>
</dbReference>
<dbReference type="PROSITE" id="PS50994">
    <property type="entry name" value="INTEGRASE"/>
    <property type="match status" value="1"/>
</dbReference>
<reference evidence="6" key="1">
    <citation type="submission" date="2007-06" db="EMBL/GenBank/DDBJ databases">
        <authorList>
            <person name="Holden M.T.G."/>
        </authorList>
    </citation>
    <scope>NUCLEOTIDE SEQUENCE</scope>
    <source>
        <strain evidence="6">J2315</strain>
    </source>
</reference>
<dbReference type="Proteomes" id="UP000001035">
    <property type="component" value="Chromosome 2"/>
</dbReference>
<dbReference type="NCBIfam" id="NF033516">
    <property type="entry name" value="transpos_IS3"/>
    <property type="match status" value="1"/>
</dbReference>
<dbReference type="InterPro" id="IPR025948">
    <property type="entry name" value="HTH-like_dom"/>
</dbReference>
<evidence type="ECO:0000313" key="2">
    <source>
        <dbReference type="EMBL" id="CAR50351.1"/>
    </source>
</evidence>
<dbReference type="SUPFAM" id="SSF53098">
    <property type="entry name" value="Ribonuclease H-like"/>
    <property type="match status" value="1"/>
</dbReference>
<dbReference type="KEGG" id="bcj:BCAL3045"/>
<dbReference type="InterPro" id="IPR036397">
    <property type="entry name" value="RNaseH_sf"/>
</dbReference>
<dbReference type="KEGG" id="bcj:BCAS0033"/>
<dbReference type="EMBL" id="AM747722">
    <property type="protein sequence ID" value="CAR56965.1"/>
    <property type="molecule type" value="Genomic_DNA"/>
</dbReference>
<evidence type="ECO:0000313" key="4">
    <source>
        <dbReference type="EMBL" id="CAR50704.1"/>
    </source>
</evidence>
<evidence type="ECO:0000313" key="10">
    <source>
        <dbReference type="EMBL" id="CAR56965.1"/>
    </source>
</evidence>
<dbReference type="Proteomes" id="UP000001035">
    <property type="component" value="Chromosome 3"/>
</dbReference>
<dbReference type="KEGG" id="bcj:BCAL2422"/>
<evidence type="ECO:0000313" key="9">
    <source>
        <dbReference type="EMBL" id="CAR56500.1"/>
    </source>
</evidence>
<evidence type="ECO:0000259" key="1">
    <source>
        <dbReference type="PROSITE" id="PS50994"/>
    </source>
</evidence>
<evidence type="ECO:0000313" key="3">
    <source>
        <dbReference type="EMBL" id="CAR50474.1"/>
    </source>
</evidence>
<dbReference type="Proteomes" id="UP000001035">
    <property type="component" value="Chromosome 1"/>
</dbReference>
<dbReference type="KEGG" id="bcj:BCAL0045"/>
<dbReference type="EMBL" id="AM747720">
    <property type="protein sequence ID" value="CAR53367.1"/>
    <property type="molecule type" value="Genomic_DNA"/>
</dbReference>
<evidence type="ECO:0000313" key="8">
    <source>
        <dbReference type="EMBL" id="CAR53367.1"/>
    </source>
</evidence>
<name>B4E6E8_BURCJ</name>
<dbReference type="EMBL" id="AM747720">
    <property type="protein sequence ID" value="CAR50474.1"/>
    <property type="molecule type" value="Genomic_DNA"/>
</dbReference>
<keyword evidence="11" id="KW-1185">Reference proteome</keyword>
<dbReference type="KEGG" id="bcj:BCAL0393"/>
<sequence>MLELRQQFPLAGLLRVAGLARSTFYYQCKALAAPDRHASVKAKIRALFEQHKGRYGYRRITLALRRLGQMINHKTVARLMRKMQLKSCVRVKKYRAYRGNTCKTAPHLLQRQFHAARPNEKWVTDITEFSVGGQKLYLSPVLDLYNGEIIAYQTHTRPAFQMVTDMLRKALRRLQPDERPMLHSDQGWHYQMPGWRLMLEQRSLAQSMSRKGNCLDNAAMESFFGTLKSEFFYLNHFSSIEQLRIGLKRYIRYYNHERIKLKLKGLSPVQYRTQPHPA</sequence>
<evidence type="ECO:0000313" key="7">
    <source>
        <dbReference type="EMBL" id="CAR53006.1"/>
    </source>
</evidence>
<dbReference type="PANTHER" id="PTHR46889:SF4">
    <property type="entry name" value="TRANSPOSASE INSO FOR INSERTION SEQUENCE ELEMENT IS911B-RELATED"/>
    <property type="match status" value="1"/>
</dbReference>
<dbReference type="KEGG" id="bcj:BCAL2704"/>
<feature type="domain" description="Integrase catalytic" evidence="1">
    <location>
        <begin position="114"/>
        <end position="276"/>
    </location>
</feature>
<evidence type="ECO:0000313" key="5">
    <source>
        <dbReference type="EMBL" id="CAR51341.1"/>
    </source>
</evidence>
<dbReference type="Pfam" id="PF13333">
    <property type="entry name" value="rve_2"/>
    <property type="match status" value="1"/>
</dbReference>
<evidence type="ECO:0000313" key="11">
    <source>
        <dbReference type="Proteomes" id="UP000001035"/>
    </source>
</evidence>
<dbReference type="InterPro" id="IPR012337">
    <property type="entry name" value="RNaseH-like_sf"/>
</dbReference>
<gene>
    <name evidence="2" type="ORF">BCAL0045</name>
    <name evidence="3" type="ORF">BCAL0166</name>
    <name evidence="4" type="ORF">BCAL0393</name>
    <name evidence="5" type="ORF">BCAL1038</name>
    <name evidence="6" type="ORF">BCAL2422</name>
    <name evidence="7" type="ORF">BCAL2704</name>
    <name evidence="8" type="ORF">BCAL3045</name>
    <name evidence="9" type="ORF">BCAM2636</name>
    <name evidence="10" type="ORF">BCAS0033</name>
</gene>
<dbReference type="Gene3D" id="3.30.420.10">
    <property type="entry name" value="Ribonuclease H-like superfamily/Ribonuclease H"/>
    <property type="match status" value="1"/>
</dbReference>
<dbReference type="EMBL" id="AM747720">
    <property type="protein sequence ID" value="CAR50351.1"/>
    <property type="molecule type" value="Genomic_DNA"/>
</dbReference>
<dbReference type="Pfam" id="PF13276">
    <property type="entry name" value="HTH_21"/>
    <property type="match status" value="1"/>
</dbReference>
<dbReference type="InterPro" id="IPR050900">
    <property type="entry name" value="Transposase_IS3/IS150/IS904"/>
</dbReference>
<dbReference type="Pfam" id="PF00665">
    <property type="entry name" value="rve"/>
    <property type="match status" value="1"/>
</dbReference>
<dbReference type="InterPro" id="IPR048020">
    <property type="entry name" value="Transpos_IS3"/>
</dbReference>
<protein>
    <submittedName>
        <fullName evidence="6">Transposase</fullName>
    </submittedName>
</protein>
<dbReference type="EMBL" id="AM747721">
    <property type="protein sequence ID" value="CAR56500.1"/>
    <property type="molecule type" value="Genomic_DNA"/>
</dbReference>
<dbReference type="InterPro" id="IPR001584">
    <property type="entry name" value="Integrase_cat-core"/>
</dbReference>
<dbReference type="KEGG" id="bcj:BCAL1038"/>
<dbReference type="GO" id="GO:0003676">
    <property type="term" value="F:nucleic acid binding"/>
    <property type="evidence" value="ECO:0007669"/>
    <property type="project" value="InterPro"/>
</dbReference>
<dbReference type="AlphaFoldDB" id="B4E6E8"/>
<dbReference type="PANTHER" id="PTHR46889">
    <property type="entry name" value="TRANSPOSASE INSF FOR INSERTION SEQUENCE IS3B-RELATED"/>
    <property type="match status" value="1"/>
</dbReference>
<dbReference type="eggNOG" id="COG2801">
    <property type="taxonomic scope" value="Bacteria"/>
</dbReference>